<feature type="region of interest" description="Disordered" evidence="1">
    <location>
        <begin position="1"/>
        <end position="22"/>
    </location>
</feature>
<proteinExistence type="predicted"/>
<reference evidence="2" key="1">
    <citation type="journal article" date="2021" name="Microb. Physiol.">
        <title>Proteogenomic Insights into the Physiology of Marine, Sulfate-Reducing, Filamentous Desulfonema limicola and Desulfonema magnum.</title>
        <authorList>
            <person name="Schnaars V."/>
            <person name="Wohlbrand L."/>
            <person name="Scheve S."/>
            <person name="Hinrichs C."/>
            <person name="Reinhardt R."/>
            <person name="Rabus R."/>
        </authorList>
    </citation>
    <scope>NUCLEOTIDE SEQUENCE</scope>
    <source>
        <strain evidence="2">5ac10</strain>
    </source>
</reference>
<dbReference type="Proteomes" id="UP000663720">
    <property type="component" value="Chromosome"/>
</dbReference>
<organism evidence="2 3">
    <name type="scientific">Desulfonema limicola</name>
    <dbReference type="NCBI Taxonomy" id="45656"/>
    <lineage>
        <taxon>Bacteria</taxon>
        <taxon>Pseudomonadati</taxon>
        <taxon>Thermodesulfobacteriota</taxon>
        <taxon>Desulfobacteria</taxon>
        <taxon>Desulfobacterales</taxon>
        <taxon>Desulfococcaceae</taxon>
        <taxon>Desulfonema</taxon>
    </lineage>
</organism>
<dbReference type="AlphaFoldDB" id="A0A975B8U2"/>
<protein>
    <submittedName>
        <fullName evidence="2">Uncharacterized protein</fullName>
    </submittedName>
</protein>
<evidence type="ECO:0000313" key="2">
    <source>
        <dbReference type="EMBL" id="QTA80792.1"/>
    </source>
</evidence>
<gene>
    <name evidence="2" type="ORF">dnl_31050</name>
</gene>
<evidence type="ECO:0000256" key="1">
    <source>
        <dbReference type="SAM" id="MobiDB-lite"/>
    </source>
</evidence>
<dbReference type="KEGG" id="dli:dnl_31050"/>
<name>A0A975B8U2_9BACT</name>
<keyword evidence="3" id="KW-1185">Reference proteome</keyword>
<evidence type="ECO:0000313" key="3">
    <source>
        <dbReference type="Proteomes" id="UP000663720"/>
    </source>
</evidence>
<sequence>MEKFRFDLSAEPDADGAVEDQNMEKVKSQIQVLLWKLKLGGDSTPRGGKAEKGRLMEIDQVSSGNDRKLRNRVVQTALERLEP</sequence>
<dbReference type="EMBL" id="CP061799">
    <property type="protein sequence ID" value="QTA80792.1"/>
    <property type="molecule type" value="Genomic_DNA"/>
</dbReference>
<dbReference type="RefSeq" id="WP_207692360.1">
    <property type="nucleotide sequence ID" value="NZ_CP061799.1"/>
</dbReference>
<accession>A0A975B8U2</accession>